<proteinExistence type="predicted"/>
<feature type="region of interest" description="Disordered" evidence="1">
    <location>
        <begin position="1"/>
        <end position="40"/>
    </location>
</feature>
<reference evidence="2 3" key="1">
    <citation type="submission" date="2012-05" db="EMBL/GenBank/DDBJ databases">
        <authorList>
            <person name="Harkins D.M."/>
            <person name="Madupu R."/>
            <person name="Durkin A.S."/>
            <person name="Torralba M."/>
            <person name="Methe B."/>
            <person name="Sutton G.G."/>
            <person name="Nelson K.E."/>
        </authorList>
    </citation>
    <scope>NUCLEOTIDE SEQUENCE [LARGE SCALE GENOMIC DNA]</scope>
    <source>
        <strain evidence="2 3">F0490</strain>
    </source>
</reference>
<feature type="compositionally biased region" description="Polar residues" evidence="1">
    <location>
        <begin position="26"/>
        <end position="40"/>
    </location>
</feature>
<accession>J0WN75</accession>
<dbReference type="Proteomes" id="UP000004578">
    <property type="component" value="Unassembled WGS sequence"/>
</dbReference>
<comment type="caution">
    <text evidence="2">The sequence shown here is derived from an EMBL/GenBank/DDBJ whole genome shotgun (WGS) entry which is preliminary data.</text>
</comment>
<evidence type="ECO:0000313" key="2">
    <source>
        <dbReference type="EMBL" id="EJF37906.1"/>
    </source>
</evidence>
<protein>
    <submittedName>
        <fullName evidence="2">Uncharacterized protein</fullName>
    </submittedName>
</protein>
<dbReference type="EMBL" id="AKFS01000271">
    <property type="protein sequence ID" value="EJF37906.1"/>
    <property type="molecule type" value="Genomic_DNA"/>
</dbReference>
<keyword evidence="3" id="KW-1185">Reference proteome</keyword>
<feature type="non-terminal residue" evidence="2">
    <location>
        <position position="1"/>
    </location>
</feature>
<organism evidence="2 3">
    <name type="scientific">Schaalia georgiae F0490</name>
    <dbReference type="NCBI Taxonomy" id="1125717"/>
    <lineage>
        <taxon>Bacteria</taxon>
        <taxon>Bacillati</taxon>
        <taxon>Actinomycetota</taxon>
        <taxon>Actinomycetes</taxon>
        <taxon>Actinomycetales</taxon>
        <taxon>Actinomycetaceae</taxon>
        <taxon>Schaalia</taxon>
    </lineage>
</organism>
<evidence type="ECO:0000313" key="3">
    <source>
        <dbReference type="Proteomes" id="UP000004578"/>
    </source>
</evidence>
<name>J0WN75_9ACTO</name>
<gene>
    <name evidence="2" type="ORF">HMPREF1317_0638</name>
</gene>
<evidence type="ECO:0000256" key="1">
    <source>
        <dbReference type="SAM" id="MobiDB-lite"/>
    </source>
</evidence>
<sequence>TQTFPDLVLYRSFDADGNPQGPPDRQSGTSAQSPQSGDSQ</sequence>
<dbReference type="AlphaFoldDB" id="J0WN75"/>